<gene>
    <name evidence="3" type="ORF">NG895_04615</name>
</gene>
<dbReference type="SUPFAM" id="SSF53300">
    <property type="entry name" value="vWA-like"/>
    <property type="match status" value="1"/>
</dbReference>
<evidence type="ECO:0000259" key="2">
    <source>
        <dbReference type="Pfam" id="PF01882"/>
    </source>
</evidence>
<organism evidence="3 4">
    <name type="scientific">Aeoliella straminimaris</name>
    <dbReference type="NCBI Taxonomy" id="2954799"/>
    <lineage>
        <taxon>Bacteria</taxon>
        <taxon>Pseudomonadati</taxon>
        <taxon>Planctomycetota</taxon>
        <taxon>Planctomycetia</taxon>
        <taxon>Pirellulales</taxon>
        <taxon>Lacipirellulaceae</taxon>
        <taxon>Aeoliella</taxon>
    </lineage>
</organism>
<sequence length="329" mass="37307">MPAAPDNRTTPASGQPAGGARSVSFMDPQTLMQIKNLQMRARVIVEGFYSGIHRSPYHGFSVEFSEYRQYVPGDDVRYVDWRLFARSDRYYVKRFEDETNLLCYLLVDTSKSMGFASGEITKHEYARTLAATMAYFLYLQRDAVGLAVFDEQISEYLPPRHRTGHLRHFMAALQREPQGTGTNLAEPLDQIAKTVSKRGMVILISDLLAPIEVLSTQLGYLRSRGHDVLVLRVIDPSESTFPFTNPQMFHDMESGKRLYIDPEAAREQYLQAFNSHAAALKSVCSDLGVEYVVCPTDRPLELSLFDLLRARMQQGRAPSHNDRTARRVS</sequence>
<dbReference type="RefSeq" id="WP_252851278.1">
    <property type="nucleotide sequence ID" value="NZ_JAMXLR010000020.1"/>
</dbReference>
<dbReference type="AlphaFoldDB" id="A0A9X2F7C7"/>
<dbReference type="CDD" id="cd00198">
    <property type="entry name" value="vWFA"/>
    <property type="match status" value="1"/>
</dbReference>
<reference evidence="3" key="1">
    <citation type="submission" date="2022-06" db="EMBL/GenBank/DDBJ databases">
        <title>Aeoliella straminimaris, a novel planctomycete from sediments.</title>
        <authorList>
            <person name="Vitorino I.R."/>
            <person name="Lage O.M."/>
        </authorList>
    </citation>
    <scope>NUCLEOTIDE SEQUENCE</scope>
    <source>
        <strain evidence="3">ICT_H6.2</strain>
    </source>
</reference>
<comment type="caution">
    <text evidence="3">The sequence shown here is derived from an EMBL/GenBank/DDBJ whole genome shotgun (WGS) entry which is preliminary data.</text>
</comment>
<evidence type="ECO:0000256" key="1">
    <source>
        <dbReference type="SAM" id="MobiDB-lite"/>
    </source>
</evidence>
<proteinExistence type="predicted"/>
<dbReference type="InterPro" id="IPR036465">
    <property type="entry name" value="vWFA_dom_sf"/>
</dbReference>
<dbReference type="PANTHER" id="PTHR33608">
    <property type="entry name" value="BLL2464 PROTEIN"/>
    <property type="match status" value="1"/>
</dbReference>
<accession>A0A9X2F7C7</accession>
<feature type="region of interest" description="Disordered" evidence="1">
    <location>
        <begin position="1"/>
        <end position="22"/>
    </location>
</feature>
<dbReference type="Gene3D" id="3.40.50.410">
    <property type="entry name" value="von Willebrand factor, type A domain"/>
    <property type="match status" value="1"/>
</dbReference>
<dbReference type="EMBL" id="JAMXLR010000020">
    <property type="protein sequence ID" value="MCO6043179.1"/>
    <property type="molecule type" value="Genomic_DNA"/>
</dbReference>
<evidence type="ECO:0000313" key="4">
    <source>
        <dbReference type="Proteomes" id="UP001155241"/>
    </source>
</evidence>
<feature type="domain" description="DUF58" evidence="2">
    <location>
        <begin position="66"/>
        <end position="277"/>
    </location>
</feature>
<dbReference type="InterPro" id="IPR002881">
    <property type="entry name" value="DUF58"/>
</dbReference>
<evidence type="ECO:0000313" key="3">
    <source>
        <dbReference type="EMBL" id="MCO6043179.1"/>
    </source>
</evidence>
<dbReference type="Pfam" id="PF01882">
    <property type="entry name" value="DUF58"/>
    <property type="match status" value="1"/>
</dbReference>
<dbReference type="Proteomes" id="UP001155241">
    <property type="component" value="Unassembled WGS sequence"/>
</dbReference>
<protein>
    <submittedName>
        <fullName evidence="3">DUF58 domain-containing protein</fullName>
    </submittedName>
</protein>
<keyword evidence="4" id="KW-1185">Reference proteome</keyword>
<name>A0A9X2F7C7_9BACT</name>
<dbReference type="PANTHER" id="PTHR33608:SF7">
    <property type="entry name" value="DUF58 DOMAIN-CONTAINING PROTEIN"/>
    <property type="match status" value="1"/>
</dbReference>